<feature type="transmembrane region" description="Helical" evidence="11">
    <location>
        <begin position="204"/>
        <end position="226"/>
    </location>
</feature>
<evidence type="ECO:0000256" key="11">
    <source>
        <dbReference type="SAM" id="Phobius"/>
    </source>
</evidence>
<keyword evidence="6 11" id="KW-0812">Transmembrane</keyword>
<comment type="caution">
    <text evidence="12">The sequence shown here is derived from an EMBL/GenBank/DDBJ whole genome shotgun (WGS) entry which is preliminary data.</text>
</comment>
<feature type="transmembrane region" description="Helical" evidence="11">
    <location>
        <begin position="271"/>
        <end position="289"/>
    </location>
</feature>
<keyword evidence="2" id="KW-0813">Transport</keyword>
<evidence type="ECO:0000256" key="1">
    <source>
        <dbReference type="ARBA" id="ARBA00004651"/>
    </source>
</evidence>
<accession>A0ABV1W2A1</accession>
<dbReference type="Pfam" id="PF02653">
    <property type="entry name" value="BPD_transp_2"/>
    <property type="match status" value="1"/>
</dbReference>
<evidence type="ECO:0000256" key="3">
    <source>
        <dbReference type="ARBA" id="ARBA00022475"/>
    </source>
</evidence>
<name>A0ABV1W2A1_9ACTN</name>
<keyword evidence="3" id="KW-1003">Cell membrane</keyword>
<dbReference type="RefSeq" id="WP_086728972.1">
    <property type="nucleotide sequence ID" value="NZ_MUBM01000273.1"/>
</dbReference>
<feature type="transmembrane region" description="Helical" evidence="11">
    <location>
        <begin position="247"/>
        <end position="265"/>
    </location>
</feature>
<feature type="transmembrane region" description="Helical" evidence="11">
    <location>
        <begin position="353"/>
        <end position="371"/>
    </location>
</feature>
<evidence type="ECO:0000313" key="13">
    <source>
        <dbReference type="Proteomes" id="UP001458415"/>
    </source>
</evidence>
<comment type="subcellular location">
    <subcellularLocation>
        <location evidence="1">Cell membrane</location>
        <topology evidence="1">Multi-pass membrane protein</topology>
    </subcellularLocation>
</comment>
<evidence type="ECO:0000256" key="4">
    <source>
        <dbReference type="ARBA" id="ARBA00022519"/>
    </source>
</evidence>
<keyword evidence="13" id="KW-1185">Reference proteome</keyword>
<dbReference type="InterPro" id="IPR001851">
    <property type="entry name" value="ABC_transp_permease"/>
</dbReference>
<feature type="transmembrane region" description="Helical" evidence="11">
    <location>
        <begin position="165"/>
        <end position="184"/>
    </location>
</feature>
<proteinExistence type="predicted"/>
<feature type="transmembrane region" description="Helical" evidence="11">
    <location>
        <begin position="378"/>
        <end position="397"/>
    </location>
</feature>
<feature type="transmembrane region" description="Helical" evidence="11">
    <location>
        <begin position="86"/>
        <end position="107"/>
    </location>
</feature>
<dbReference type="EMBL" id="JBEPCU010000220">
    <property type="protein sequence ID" value="MER6978329.1"/>
    <property type="molecule type" value="Genomic_DNA"/>
</dbReference>
<evidence type="ECO:0000256" key="9">
    <source>
        <dbReference type="ARBA" id="ARBA00035611"/>
    </source>
</evidence>
<comment type="function">
    <text evidence="9">Part of the binding-protein-dependent transport system for D-xylose. Probably responsible for the translocation of the substrate across the membrane.</text>
</comment>
<evidence type="ECO:0000256" key="8">
    <source>
        <dbReference type="ARBA" id="ARBA00023136"/>
    </source>
</evidence>
<sequence length="430" mass="44231">MSIDKSQAASVEGTVDAPAAAADAAPAVDPRLLVREQGFAGYVVEFKRKMRAGDLGAMPVVVGLIIICAIFQSLNSAFLGAENLNNIFVAMVATGMMSVGIIFVLLLGEIDLSVGSVSGVSSAITAVMSVTHGINEWLAVLAALAAGAVIGALHGFFFARIGAPAFAVTLAGLLFWNGFMLQILGSNGTINIDGEGVVGKLTTYYFSDVAAAYLLAVVAVAGYFLSAFLGNRRRAAAGIPSRPLSDIVLRTVLLAVAAFAVAIMFNQYKGLPLAVLLFAIVLVGSDFVLRRTAYGRKVFALGGSVEASRRAGINVTAVRVSVFAIAGCFASVGGLFWASKIAAANQSAGSGDLLMNVIAAAVIGGTSLFGGRGRTWNALLGVLVITSIQYGLALQGIATPIQYMITGGVLLATVVIDSITRKTQKTAGRA</sequence>
<keyword evidence="7 11" id="KW-1133">Transmembrane helix</keyword>
<gene>
    <name evidence="12" type="ORF">ABT317_15270</name>
</gene>
<evidence type="ECO:0000256" key="7">
    <source>
        <dbReference type="ARBA" id="ARBA00022989"/>
    </source>
</evidence>
<organism evidence="12 13">
    <name type="scientific">Streptomyces carpinensis</name>
    <dbReference type="NCBI Taxonomy" id="66369"/>
    <lineage>
        <taxon>Bacteria</taxon>
        <taxon>Bacillati</taxon>
        <taxon>Actinomycetota</taxon>
        <taxon>Actinomycetes</taxon>
        <taxon>Kitasatosporales</taxon>
        <taxon>Streptomycetaceae</taxon>
        <taxon>Streptomyces</taxon>
    </lineage>
</organism>
<dbReference type="Proteomes" id="UP001458415">
    <property type="component" value="Unassembled WGS sequence"/>
</dbReference>
<keyword evidence="8 11" id="KW-0472">Membrane</keyword>
<feature type="transmembrane region" description="Helical" evidence="11">
    <location>
        <begin position="317"/>
        <end position="338"/>
    </location>
</feature>
<keyword evidence="4" id="KW-0997">Cell inner membrane</keyword>
<evidence type="ECO:0000256" key="2">
    <source>
        <dbReference type="ARBA" id="ARBA00022448"/>
    </source>
</evidence>
<feature type="transmembrane region" description="Helical" evidence="11">
    <location>
        <begin position="403"/>
        <end position="420"/>
    </location>
</feature>
<reference evidence="12 13" key="1">
    <citation type="submission" date="2024-06" db="EMBL/GenBank/DDBJ databases">
        <title>The Natural Products Discovery Center: Release of the First 8490 Sequenced Strains for Exploring Actinobacteria Biosynthetic Diversity.</title>
        <authorList>
            <person name="Kalkreuter E."/>
            <person name="Kautsar S.A."/>
            <person name="Yang D."/>
            <person name="Bader C.D."/>
            <person name="Teijaro C.N."/>
            <person name="Fluegel L."/>
            <person name="Davis C.M."/>
            <person name="Simpson J.R."/>
            <person name="Lauterbach L."/>
            <person name="Steele A.D."/>
            <person name="Gui C."/>
            <person name="Meng S."/>
            <person name="Li G."/>
            <person name="Viehrig K."/>
            <person name="Ye F."/>
            <person name="Su P."/>
            <person name="Kiefer A.F."/>
            <person name="Nichols A."/>
            <person name="Cepeda A.J."/>
            <person name="Yan W."/>
            <person name="Fan B."/>
            <person name="Jiang Y."/>
            <person name="Adhikari A."/>
            <person name="Zheng C.-J."/>
            <person name="Schuster L."/>
            <person name="Cowan T.M."/>
            <person name="Smanski M.J."/>
            <person name="Chevrette M.G."/>
            <person name="De Carvalho L.P.S."/>
            <person name="Shen B."/>
        </authorList>
    </citation>
    <scope>NUCLEOTIDE SEQUENCE [LARGE SCALE GENOMIC DNA]</scope>
    <source>
        <strain evidence="12 13">NPDC000634</strain>
    </source>
</reference>
<dbReference type="PANTHER" id="PTHR32196:SF32">
    <property type="entry name" value="XYLOSE TRANSPORT SYSTEM PERMEASE PROTEIN XYLH"/>
    <property type="match status" value="1"/>
</dbReference>
<protein>
    <recommendedName>
        <fullName evidence="10">Xylose transport system permease protein XylH</fullName>
    </recommendedName>
</protein>
<evidence type="ECO:0000256" key="5">
    <source>
        <dbReference type="ARBA" id="ARBA00022597"/>
    </source>
</evidence>
<evidence type="ECO:0000256" key="10">
    <source>
        <dbReference type="ARBA" id="ARBA00035686"/>
    </source>
</evidence>
<feature type="transmembrane region" description="Helical" evidence="11">
    <location>
        <begin position="55"/>
        <end position="74"/>
    </location>
</feature>
<evidence type="ECO:0000313" key="12">
    <source>
        <dbReference type="EMBL" id="MER6978329.1"/>
    </source>
</evidence>
<evidence type="ECO:0000256" key="6">
    <source>
        <dbReference type="ARBA" id="ARBA00022692"/>
    </source>
</evidence>
<dbReference type="CDD" id="cd06579">
    <property type="entry name" value="TM_PBP1_transp_AraH_like"/>
    <property type="match status" value="1"/>
</dbReference>
<dbReference type="PANTHER" id="PTHR32196">
    <property type="entry name" value="ABC TRANSPORTER PERMEASE PROTEIN YPHD-RELATED-RELATED"/>
    <property type="match status" value="1"/>
</dbReference>
<keyword evidence="5" id="KW-0762">Sugar transport</keyword>
<feature type="transmembrane region" description="Helical" evidence="11">
    <location>
        <begin position="137"/>
        <end position="158"/>
    </location>
</feature>